<dbReference type="RefSeq" id="WP_200979126.1">
    <property type="nucleotide sequence ID" value="NZ_JAOXMH010000008.1"/>
</dbReference>
<feature type="signal peptide" evidence="1">
    <location>
        <begin position="1"/>
        <end position="30"/>
    </location>
</feature>
<dbReference type="SUPFAM" id="SSF53850">
    <property type="entry name" value="Periplasmic binding protein-like II"/>
    <property type="match status" value="1"/>
</dbReference>
<dbReference type="Gene3D" id="3.40.190.10">
    <property type="entry name" value="Periplasmic binding protein-like II"/>
    <property type="match status" value="2"/>
</dbReference>
<feature type="chain" id="PRO_5047136580" evidence="1">
    <location>
        <begin position="31"/>
        <end position="283"/>
    </location>
</feature>
<comment type="caution">
    <text evidence="2">The sequence shown here is derived from an EMBL/GenBank/DDBJ whole genome shotgun (WGS) entry which is preliminary data.</text>
</comment>
<dbReference type="EMBL" id="JAOXML010000006">
    <property type="protein sequence ID" value="MCV4376996.1"/>
    <property type="molecule type" value="Genomic_DNA"/>
</dbReference>
<evidence type="ECO:0000313" key="3">
    <source>
        <dbReference type="Proteomes" id="UP001207294"/>
    </source>
</evidence>
<organism evidence="2 3">
    <name type="scientific">Pseudomonas capsici</name>
    <dbReference type="NCBI Taxonomy" id="2810614"/>
    <lineage>
        <taxon>Bacteria</taxon>
        <taxon>Pseudomonadati</taxon>
        <taxon>Pseudomonadota</taxon>
        <taxon>Gammaproteobacteria</taxon>
        <taxon>Pseudomonadales</taxon>
        <taxon>Pseudomonadaceae</taxon>
        <taxon>Pseudomonas</taxon>
    </lineage>
</organism>
<dbReference type="Proteomes" id="UP001207294">
    <property type="component" value="Unassembled WGS sequence"/>
</dbReference>
<accession>A0ABT3BW25</accession>
<proteinExistence type="predicted"/>
<reference evidence="2 3" key="1">
    <citation type="submission" date="2022-10" db="EMBL/GenBank/DDBJ databases">
        <title>Characterization of Pseudomonas capsici strains from pepper and tomato in Georgia.</title>
        <authorList>
            <person name="Zhao M."/>
            <person name="Dutta B."/>
        </authorList>
    </citation>
    <scope>NUCLEOTIDE SEQUENCE [LARGE SCALE GENOMIC DNA]</scope>
    <source>
        <strain evidence="2 3">Pc20-5</strain>
    </source>
</reference>
<keyword evidence="1" id="KW-0732">Signal</keyword>
<evidence type="ECO:0000313" key="2">
    <source>
        <dbReference type="EMBL" id="MCV4376996.1"/>
    </source>
</evidence>
<name>A0ABT3BW25_9PSED</name>
<keyword evidence="3" id="KW-1185">Reference proteome</keyword>
<protein>
    <submittedName>
        <fullName evidence="2">Transporter substrate-binding domain-containing protein</fullName>
    </submittedName>
</protein>
<gene>
    <name evidence="2" type="ORF">OH718_10360</name>
</gene>
<sequence>MKTHAVITNVLLCKGAMLIVSLLMSWQVQAAQIVQVAAVHFPPYMIRPERGNDTGLLPKLIEALNACQQDYEFVVVPTSVQRRFRDFAQGRFDIAIFENPDWGWKHVAYDKVDMGLEDAEVFVARRVEGRQQSYFDDLSDKRLALFSGYHYGFANFNADQKYLSENFNSTSTYSHDSNLLMVIRGRVDIAPVTRSYLVDFMAHNPSEAEQFLVSDRVDQLYRQYALLRPGGSISATKFDQLLQQLRDNGEFAKIFEPLHIKVLSVPPYSAAPADNTVSKKVGR</sequence>
<evidence type="ECO:0000256" key="1">
    <source>
        <dbReference type="SAM" id="SignalP"/>
    </source>
</evidence>